<gene>
    <name evidence="1" type="ORF">ACFSUD_09320</name>
</gene>
<proteinExistence type="predicted"/>
<reference evidence="2" key="1">
    <citation type="journal article" date="2019" name="Int. J. Syst. Evol. Microbiol.">
        <title>The Global Catalogue of Microorganisms (GCM) 10K type strain sequencing project: providing services to taxonomists for standard genome sequencing and annotation.</title>
        <authorList>
            <consortium name="The Broad Institute Genomics Platform"/>
            <consortium name="The Broad Institute Genome Sequencing Center for Infectious Disease"/>
            <person name="Wu L."/>
            <person name="Ma J."/>
        </authorList>
    </citation>
    <scope>NUCLEOTIDE SEQUENCE [LARGE SCALE GENOMIC DNA]</scope>
    <source>
        <strain evidence="2">TISTR 2562</strain>
    </source>
</reference>
<evidence type="ECO:0000313" key="1">
    <source>
        <dbReference type="EMBL" id="MFD2739767.1"/>
    </source>
</evidence>
<keyword evidence="2" id="KW-1185">Reference proteome</keyword>
<sequence>MHTRPVQMTDVTYNAANQCFESLVTLHHGDRPRRYACAIDAPITMSFEDAAAGLHRQALRSAAAETGLQSRIARPAPAQRAGRQLFDPIRWLEKLVELPGNRAA</sequence>
<comment type="caution">
    <text evidence="1">The sequence shown here is derived from an EMBL/GenBank/DDBJ whole genome shotgun (WGS) entry which is preliminary data.</text>
</comment>
<accession>A0ABW5U4W7</accession>
<evidence type="ECO:0000313" key="2">
    <source>
        <dbReference type="Proteomes" id="UP001597474"/>
    </source>
</evidence>
<dbReference type="RefSeq" id="WP_386373676.1">
    <property type="nucleotide sequence ID" value="NZ_JBHUMP010000006.1"/>
</dbReference>
<protein>
    <submittedName>
        <fullName evidence="1">Orotidine 5-phosphate decarboxylase</fullName>
    </submittedName>
</protein>
<organism evidence="1 2">
    <name type="scientific">Sulfitobacter aestuarii</name>
    <dbReference type="NCBI Taxonomy" id="2161676"/>
    <lineage>
        <taxon>Bacteria</taxon>
        <taxon>Pseudomonadati</taxon>
        <taxon>Pseudomonadota</taxon>
        <taxon>Alphaproteobacteria</taxon>
        <taxon>Rhodobacterales</taxon>
        <taxon>Roseobacteraceae</taxon>
        <taxon>Sulfitobacter</taxon>
    </lineage>
</organism>
<dbReference type="Proteomes" id="UP001597474">
    <property type="component" value="Unassembled WGS sequence"/>
</dbReference>
<dbReference type="EMBL" id="JBHUMP010000006">
    <property type="protein sequence ID" value="MFD2739767.1"/>
    <property type="molecule type" value="Genomic_DNA"/>
</dbReference>
<name>A0ABW5U4W7_9RHOB</name>